<protein>
    <submittedName>
        <fullName evidence="6">Por secretion system C-terminal sorting domain-containing protein</fullName>
    </submittedName>
</protein>
<dbReference type="EMBL" id="FNAN01000020">
    <property type="protein sequence ID" value="SDG58856.1"/>
    <property type="molecule type" value="Genomic_DNA"/>
</dbReference>
<sequence length="1441" mass="151376">MNLKPLLLLTLALMPSLPLRTDPQAVNHLPERLHLLPVASRKPLARQPEKTTGVEKLKQSDWYAAAMKNMREGEYHFKKVGDSYSTPNRKNNLRFYYDEKGFTVQPRTTQVPVSDYDITTPPDQIEYKTLSDWKVAFNLDKKQVGKGTWQINGSKAEYQTDNITVQYINNMEGMRQNFIVQNPLSDDEDLKLNFSVETTLEQRLSSDRLQFVHEQSGVVLNYEQLKVWDANGKILAANFEKENDSYAIRVNTADAAYPITIDPISTTAAAMVESNQREAHLEAVASAGDVNGDGYSDVIVGAEDYDNGEYEEGVVFIYHGSATGINSIAATIIEGNMEGAMMGSSVATAGDVNGDGYSDVIAGASRYNNGENNEGAVFIHHGSATGVNTTAAAMIESNQANAQLGESVATAGDVNGDGYSDVIVGAHGYGDAEQGAAFIYHGSATGIGTTAVTVLESNQAEAWMGRSVAGAGDVNGDGYSDVVVGAWRYTNGEFEEGAAFVYHGSATGISTTAAVMLECNQIYGRIGQSVASAGDVNGDGYSDVIVGANSYSNGESEEGAAFVYHGSAVGISSTAAVTLESNQTFSKMGNSVASAGDINGDGYSDVIVGANQYSNGEDYEGAAFIYQGSATGIRTTASAMLELNQVNADVGVSVASAGDVNGDGYSDIIVSASNYDNGETDEGAAFVYHGGATGISTTAAAIVESNQVSAQLGVSVASAGDVNGDGYSDVIVGAVYYDNGETDEGVAFIYHGSATGISTTAAAIVESNQAGAQLGISVASAGDVNGDGYSDVIVGAVFYDNGETNEGAAFVYYGSATGISTMAAAMLESNQANAQLGESVASAGDVNGDGYSDVIVGAHFYSNGQEREGAIFIYHGSASGIDNTAAAVIESNQEDARLGYSVAGEADVNGDGYSDVIVGAPYYDMGQNSEGAAFIYHGSATGIITTFAAAVDNNQPGARMGFAVAGAGDVNGDGYSDVIVGAPGYDNGRQLANEGACFIYHGSPAGINTTAVAMIESNKADALMGQSVASAGDVNGDGYSDVIVGAYTYSNGQGTEGAAFIYHGSATGIDMTVTMVESNQSAALMGGSVAGAGDVNGDGYSDVVVGAFQYDNGQTGEGAAFVYYGNEATASGRNNLNLYNVDLATPMSSSNFPLANFGTGLYAKSFLGKAKGKLVWETKVSYEPYSGTPITNSVLYTSLQPIFTDLTITGTELKSLVAKQAGKYTKIRARVQYDPVTAITGQMYGPWRYVPSQTAGTSGGALPVDLISFKVAWQEEGKTARVKFVTENESEICCYEIEKSDNGFHFNVIGHLDARNAAELHTYNFIDLRAVAKKQYYRLKTIHATGETDYSRIVLLQDKAVTEILVFPNPTADLLQLQLNKAYDNVRIQIVSSAGRVVKQLVVNSDANQSIKIPVASLSTGSYFLYLQTGEEKQALQFIKQ</sequence>
<dbReference type="GO" id="GO:0008305">
    <property type="term" value="C:integrin complex"/>
    <property type="evidence" value="ECO:0007669"/>
    <property type="project" value="InterPro"/>
</dbReference>
<organism evidence="6 7">
    <name type="scientific">Dyadobacter soli</name>
    <dbReference type="NCBI Taxonomy" id="659014"/>
    <lineage>
        <taxon>Bacteria</taxon>
        <taxon>Pseudomonadati</taxon>
        <taxon>Bacteroidota</taxon>
        <taxon>Cytophagia</taxon>
        <taxon>Cytophagales</taxon>
        <taxon>Spirosomataceae</taxon>
        <taxon>Dyadobacter</taxon>
    </lineage>
</organism>
<dbReference type="GO" id="GO:0033627">
    <property type="term" value="P:cell adhesion mediated by integrin"/>
    <property type="evidence" value="ECO:0007669"/>
    <property type="project" value="TreeGrafter"/>
</dbReference>
<dbReference type="InterPro" id="IPR000413">
    <property type="entry name" value="Integrin_alpha"/>
</dbReference>
<dbReference type="RefSeq" id="WP_090156446.1">
    <property type="nucleotide sequence ID" value="NZ_FNAN01000020.1"/>
</dbReference>
<keyword evidence="1 4" id="KW-0732">Signal</keyword>
<keyword evidence="7" id="KW-1185">Reference proteome</keyword>
<dbReference type="InterPro" id="IPR013517">
    <property type="entry name" value="FG-GAP"/>
</dbReference>
<evidence type="ECO:0000256" key="3">
    <source>
        <dbReference type="ARBA" id="ARBA00023180"/>
    </source>
</evidence>
<dbReference type="SMART" id="SM00191">
    <property type="entry name" value="Int_alpha"/>
    <property type="match status" value="14"/>
</dbReference>
<dbReference type="Proteomes" id="UP000198748">
    <property type="component" value="Unassembled WGS sequence"/>
</dbReference>
<accession>A0A1G7VGA4</accession>
<dbReference type="InterPro" id="IPR026444">
    <property type="entry name" value="Secre_tail"/>
</dbReference>
<dbReference type="GO" id="GO:0007229">
    <property type="term" value="P:integrin-mediated signaling pathway"/>
    <property type="evidence" value="ECO:0007669"/>
    <property type="project" value="TreeGrafter"/>
</dbReference>
<dbReference type="GO" id="GO:0098609">
    <property type="term" value="P:cell-cell adhesion"/>
    <property type="evidence" value="ECO:0007669"/>
    <property type="project" value="TreeGrafter"/>
</dbReference>
<dbReference type="GO" id="GO:0009897">
    <property type="term" value="C:external side of plasma membrane"/>
    <property type="evidence" value="ECO:0007669"/>
    <property type="project" value="TreeGrafter"/>
</dbReference>
<dbReference type="PANTHER" id="PTHR23220">
    <property type="entry name" value="INTEGRIN ALPHA"/>
    <property type="match status" value="1"/>
</dbReference>
<dbReference type="Gene3D" id="2.130.10.130">
    <property type="entry name" value="Integrin alpha, N-terminal"/>
    <property type="match status" value="6"/>
</dbReference>
<dbReference type="PROSITE" id="PS51470">
    <property type="entry name" value="FG_GAP"/>
    <property type="match status" value="14"/>
</dbReference>
<dbReference type="PRINTS" id="PR01185">
    <property type="entry name" value="INTEGRINA"/>
</dbReference>
<dbReference type="OrthoDB" id="964745at2"/>
<gene>
    <name evidence="6" type="ORF">SAMN04487996_12072</name>
</gene>
<dbReference type="GO" id="GO:0007160">
    <property type="term" value="P:cell-matrix adhesion"/>
    <property type="evidence" value="ECO:0007669"/>
    <property type="project" value="TreeGrafter"/>
</dbReference>
<feature type="domain" description="Secretion system C-terminal sorting" evidence="5">
    <location>
        <begin position="1366"/>
        <end position="1434"/>
    </location>
</feature>
<evidence type="ECO:0000313" key="6">
    <source>
        <dbReference type="EMBL" id="SDG58856.1"/>
    </source>
</evidence>
<reference evidence="7" key="1">
    <citation type="submission" date="2016-10" db="EMBL/GenBank/DDBJ databases">
        <authorList>
            <person name="Varghese N."/>
            <person name="Submissions S."/>
        </authorList>
    </citation>
    <scope>NUCLEOTIDE SEQUENCE [LARGE SCALE GENOMIC DNA]</scope>
    <source>
        <strain evidence="7">DSM 25329</strain>
    </source>
</reference>
<dbReference type="NCBIfam" id="TIGR04183">
    <property type="entry name" value="Por_Secre_tail"/>
    <property type="match status" value="1"/>
</dbReference>
<evidence type="ECO:0000256" key="1">
    <source>
        <dbReference type="ARBA" id="ARBA00022729"/>
    </source>
</evidence>
<dbReference type="InterPro" id="IPR013519">
    <property type="entry name" value="Int_alpha_beta-p"/>
</dbReference>
<dbReference type="SUPFAM" id="SSF69318">
    <property type="entry name" value="Integrin alpha N-terminal domain"/>
    <property type="match status" value="5"/>
</dbReference>
<dbReference type="Pfam" id="PF01839">
    <property type="entry name" value="FG-GAP"/>
    <property type="match status" value="14"/>
</dbReference>
<proteinExistence type="predicted"/>
<dbReference type="PANTHER" id="PTHR23220:SF122">
    <property type="entry name" value="INTEGRIN ALPHA-PS1"/>
    <property type="match status" value="1"/>
</dbReference>
<feature type="chain" id="PRO_5011781293" evidence="4">
    <location>
        <begin position="21"/>
        <end position="1441"/>
    </location>
</feature>
<dbReference type="Pfam" id="PF18962">
    <property type="entry name" value="Por_Secre_tail"/>
    <property type="match status" value="1"/>
</dbReference>
<dbReference type="STRING" id="659014.SAMN04487996_12072"/>
<dbReference type="GO" id="GO:0005178">
    <property type="term" value="F:integrin binding"/>
    <property type="evidence" value="ECO:0007669"/>
    <property type="project" value="TreeGrafter"/>
</dbReference>
<evidence type="ECO:0000256" key="4">
    <source>
        <dbReference type="SAM" id="SignalP"/>
    </source>
</evidence>
<evidence type="ECO:0000259" key="5">
    <source>
        <dbReference type="Pfam" id="PF18962"/>
    </source>
</evidence>
<keyword evidence="2" id="KW-0677">Repeat</keyword>
<evidence type="ECO:0000313" key="7">
    <source>
        <dbReference type="Proteomes" id="UP000198748"/>
    </source>
</evidence>
<feature type="signal peptide" evidence="4">
    <location>
        <begin position="1"/>
        <end position="20"/>
    </location>
</feature>
<evidence type="ECO:0000256" key="2">
    <source>
        <dbReference type="ARBA" id="ARBA00022737"/>
    </source>
</evidence>
<name>A0A1G7VGA4_9BACT</name>
<dbReference type="InterPro" id="IPR028994">
    <property type="entry name" value="Integrin_alpha_N"/>
</dbReference>
<keyword evidence="3" id="KW-0325">Glycoprotein</keyword>